<dbReference type="InterPro" id="IPR011990">
    <property type="entry name" value="TPR-like_helical_dom_sf"/>
</dbReference>
<evidence type="ECO:0000256" key="1">
    <source>
        <dbReference type="SAM" id="MobiDB-lite"/>
    </source>
</evidence>
<dbReference type="Proteomes" id="UP001501353">
    <property type="component" value="Unassembled WGS sequence"/>
</dbReference>
<dbReference type="RefSeq" id="WP_344764287.1">
    <property type="nucleotide sequence ID" value="NZ_BAAAZE010000012.1"/>
</dbReference>
<keyword evidence="3" id="KW-1185">Reference proteome</keyword>
<dbReference type="SUPFAM" id="SSF81901">
    <property type="entry name" value="HCP-like"/>
    <property type="match status" value="1"/>
</dbReference>
<evidence type="ECO:0000313" key="3">
    <source>
        <dbReference type="Proteomes" id="UP001501353"/>
    </source>
</evidence>
<dbReference type="SMART" id="SM00671">
    <property type="entry name" value="SEL1"/>
    <property type="match status" value="5"/>
</dbReference>
<sequence length="257" mass="27552">MPLHATGWICRHRIALVLVLASLIGAMALAWQMQHGALQAAEVDRLRMRAAAVHDPAALAQLRQAAGRGNLAAQRAAASVLLARGDTASVAEGLQFAQAAAQRGDSAAQYLLAKACFDGTSVQRADRPQARQWFDKAAQQGHPQAAYFLGLIYKNGYGVAIDRALAADWFARAAALGNPDAMFMLGNAFLDGDGVVADQTRAVQLFRQAAELEQPLAAQTLAVALRDGRFGLTRDPRQSSQMMEEVEHALHHPRGVL</sequence>
<evidence type="ECO:0008006" key="4">
    <source>
        <dbReference type="Google" id="ProtNLM"/>
    </source>
</evidence>
<dbReference type="Gene3D" id="1.25.40.10">
    <property type="entry name" value="Tetratricopeptide repeat domain"/>
    <property type="match status" value="1"/>
</dbReference>
<name>A0ABP7TPN5_9BURK</name>
<dbReference type="InterPro" id="IPR050767">
    <property type="entry name" value="Sel1_AlgK"/>
</dbReference>
<dbReference type="PANTHER" id="PTHR11102">
    <property type="entry name" value="SEL-1-LIKE PROTEIN"/>
    <property type="match status" value="1"/>
</dbReference>
<proteinExistence type="predicted"/>
<gene>
    <name evidence="2" type="ORF">GCM10022212_29550</name>
</gene>
<feature type="region of interest" description="Disordered" evidence="1">
    <location>
        <begin position="234"/>
        <end position="257"/>
    </location>
</feature>
<dbReference type="PANTHER" id="PTHR11102:SF160">
    <property type="entry name" value="ERAD-ASSOCIATED E3 UBIQUITIN-PROTEIN LIGASE COMPONENT HRD3"/>
    <property type="match status" value="1"/>
</dbReference>
<comment type="caution">
    <text evidence="2">The sequence shown here is derived from an EMBL/GenBank/DDBJ whole genome shotgun (WGS) entry which is preliminary data.</text>
</comment>
<protein>
    <recommendedName>
        <fullName evidence="4">Sel1 repeat family protein</fullName>
    </recommendedName>
</protein>
<accession>A0ABP7TPN5</accession>
<organism evidence="2 3">
    <name type="scientific">Actimicrobium antarcticum</name>
    <dbReference type="NCBI Taxonomy" id="1051899"/>
    <lineage>
        <taxon>Bacteria</taxon>
        <taxon>Pseudomonadati</taxon>
        <taxon>Pseudomonadota</taxon>
        <taxon>Betaproteobacteria</taxon>
        <taxon>Burkholderiales</taxon>
        <taxon>Oxalobacteraceae</taxon>
        <taxon>Actimicrobium</taxon>
    </lineage>
</organism>
<reference evidence="3" key="1">
    <citation type="journal article" date="2019" name="Int. J. Syst. Evol. Microbiol.">
        <title>The Global Catalogue of Microorganisms (GCM) 10K type strain sequencing project: providing services to taxonomists for standard genome sequencing and annotation.</title>
        <authorList>
            <consortium name="The Broad Institute Genomics Platform"/>
            <consortium name="The Broad Institute Genome Sequencing Center for Infectious Disease"/>
            <person name="Wu L."/>
            <person name="Ma J."/>
        </authorList>
    </citation>
    <scope>NUCLEOTIDE SEQUENCE [LARGE SCALE GENOMIC DNA]</scope>
    <source>
        <strain evidence="3">JCM 16673</strain>
    </source>
</reference>
<dbReference type="Pfam" id="PF08238">
    <property type="entry name" value="Sel1"/>
    <property type="match status" value="3"/>
</dbReference>
<dbReference type="EMBL" id="BAAAZE010000012">
    <property type="protein sequence ID" value="GAA4029455.1"/>
    <property type="molecule type" value="Genomic_DNA"/>
</dbReference>
<evidence type="ECO:0000313" key="2">
    <source>
        <dbReference type="EMBL" id="GAA4029455.1"/>
    </source>
</evidence>
<dbReference type="InterPro" id="IPR006597">
    <property type="entry name" value="Sel1-like"/>
</dbReference>